<keyword evidence="2" id="KW-0472">Membrane</keyword>
<dbReference type="EMBL" id="JACIDZ010000023">
    <property type="protein sequence ID" value="MBB4124462.1"/>
    <property type="molecule type" value="Genomic_DNA"/>
</dbReference>
<name>A0A7W6PBH0_9HYPH</name>
<evidence type="ECO:0000256" key="1">
    <source>
        <dbReference type="SAM" id="MobiDB-lite"/>
    </source>
</evidence>
<reference evidence="3 4" key="1">
    <citation type="submission" date="2020-08" db="EMBL/GenBank/DDBJ databases">
        <title>Genomic Encyclopedia of Type Strains, Phase IV (KMG-IV): sequencing the most valuable type-strain genomes for metagenomic binning, comparative biology and taxonomic classification.</title>
        <authorList>
            <person name="Goeker M."/>
        </authorList>
    </citation>
    <scope>NUCLEOTIDE SEQUENCE [LARGE SCALE GENOMIC DNA]</scope>
    <source>
        <strain evidence="3 4">DSM 28101</strain>
    </source>
</reference>
<sequence length="166" mass="18014">MARRGGLLPAASRGSDLPDQSRSCELCGIGVLSFVFTVFFYGFFLDGIYSPLGKRFDNLHPRVTMSEGVLTDDTASVRVYMDRGPETHGGHIVRATLGDKNNADQPVFDYGVYARLDKEVLKIADNSFAPYSTCKALAYSVRCQLGSQASPDFAVSAGADINAIWC</sequence>
<evidence type="ECO:0000313" key="3">
    <source>
        <dbReference type="EMBL" id="MBB4124462.1"/>
    </source>
</evidence>
<keyword evidence="2" id="KW-1133">Transmembrane helix</keyword>
<protein>
    <submittedName>
        <fullName evidence="3">Uncharacterized protein</fullName>
    </submittedName>
</protein>
<dbReference type="AlphaFoldDB" id="A0A7W6PBH0"/>
<organism evidence="3 4">
    <name type="scientific">Martelella radicis</name>
    <dbReference type="NCBI Taxonomy" id="1397476"/>
    <lineage>
        <taxon>Bacteria</taxon>
        <taxon>Pseudomonadati</taxon>
        <taxon>Pseudomonadota</taxon>
        <taxon>Alphaproteobacteria</taxon>
        <taxon>Hyphomicrobiales</taxon>
        <taxon>Aurantimonadaceae</taxon>
        <taxon>Martelella</taxon>
    </lineage>
</organism>
<gene>
    <name evidence="3" type="ORF">GGR30_004420</name>
</gene>
<comment type="caution">
    <text evidence="3">The sequence shown here is derived from an EMBL/GenBank/DDBJ whole genome shotgun (WGS) entry which is preliminary data.</text>
</comment>
<keyword evidence="4" id="KW-1185">Reference proteome</keyword>
<dbReference type="RefSeq" id="WP_183491162.1">
    <property type="nucleotide sequence ID" value="NZ_JACIDZ010000023.1"/>
</dbReference>
<evidence type="ECO:0000313" key="4">
    <source>
        <dbReference type="Proteomes" id="UP000530571"/>
    </source>
</evidence>
<feature type="region of interest" description="Disordered" evidence="1">
    <location>
        <begin position="1"/>
        <end position="20"/>
    </location>
</feature>
<evidence type="ECO:0000256" key="2">
    <source>
        <dbReference type="SAM" id="Phobius"/>
    </source>
</evidence>
<proteinExistence type="predicted"/>
<feature type="transmembrane region" description="Helical" evidence="2">
    <location>
        <begin position="26"/>
        <end position="45"/>
    </location>
</feature>
<keyword evidence="2" id="KW-0812">Transmembrane</keyword>
<accession>A0A7W6PBH0</accession>
<dbReference type="Proteomes" id="UP000530571">
    <property type="component" value="Unassembled WGS sequence"/>
</dbReference>